<gene>
    <name evidence="5" type="primary">LOC113207158</name>
</gene>
<dbReference type="OrthoDB" id="416437at2759"/>
<protein>
    <submittedName>
        <fullName evidence="5">Uncharacterized protein LOC113207158</fullName>
    </submittedName>
</protein>
<dbReference type="InterPro" id="IPR025476">
    <property type="entry name" value="Helitron_helicase-like"/>
</dbReference>
<dbReference type="InterPro" id="IPR046700">
    <property type="entry name" value="DUF6570"/>
</dbReference>
<keyword evidence="4" id="KW-1185">Reference proteome</keyword>
<evidence type="ECO:0000256" key="1">
    <source>
        <dbReference type="SAM" id="MobiDB-lite"/>
    </source>
</evidence>
<feature type="domain" description="Helitron helicase-like" evidence="2">
    <location>
        <begin position="238"/>
        <end position="434"/>
    </location>
</feature>
<dbReference type="AlphaFoldDB" id="A0A9C6X5Q9"/>
<reference evidence="5" key="1">
    <citation type="submission" date="2025-08" db="UniProtKB">
        <authorList>
            <consortium name="RefSeq"/>
        </authorList>
    </citation>
    <scope>IDENTIFICATION</scope>
    <source>
        <tissue evidence="5">Whole organism</tissue>
    </source>
</reference>
<dbReference type="Pfam" id="PF14214">
    <property type="entry name" value="Helitron_like_N"/>
    <property type="match status" value="1"/>
</dbReference>
<organism evidence="4 5">
    <name type="scientific">Frankliniella occidentalis</name>
    <name type="common">Western flower thrips</name>
    <name type="synonym">Euthrips occidentalis</name>
    <dbReference type="NCBI Taxonomy" id="133901"/>
    <lineage>
        <taxon>Eukaryota</taxon>
        <taxon>Metazoa</taxon>
        <taxon>Ecdysozoa</taxon>
        <taxon>Arthropoda</taxon>
        <taxon>Hexapoda</taxon>
        <taxon>Insecta</taxon>
        <taxon>Pterygota</taxon>
        <taxon>Neoptera</taxon>
        <taxon>Paraneoptera</taxon>
        <taxon>Thysanoptera</taxon>
        <taxon>Terebrantia</taxon>
        <taxon>Thripoidea</taxon>
        <taxon>Thripidae</taxon>
        <taxon>Frankliniella</taxon>
    </lineage>
</organism>
<dbReference type="Pfam" id="PF20209">
    <property type="entry name" value="DUF6570"/>
    <property type="match status" value="1"/>
</dbReference>
<feature type="compositionally biased region" description="Acidic residues" evidence="1">
    <location>
        <begin position="664"/>
        <end position="683"/>
    </location>
</feature>
<dbReference type="GeneID" id="113207158"/>
<dbReference type="Proteomes" id="UP000504606">
    <property type="component" value="Unplaced"/>
</dbReference>
<feature type="domain" description="DUF6570" evidence="3">
    <location>
        <begin position="51"/>
        <end position="102"/>
    </location>
</feature>
<accession>A0A9C6X5Q9</accession>
<evidence type="ECO:0000259" key="3">
    <source>
        <dbReference type="Pfam" id="PF20209"/>
    </source>
</evidence>
<proteinExistence type="predicted"/>
<sequence>MAKIKWVSDSGSDIKKRTAFSIKYADVVEAAFNFFVTAQNIVSKANTWVREDLTSVVAVRMRDSSGHVDFRVRSGVVRAALVWLRENNPHYANIDLNEDNLALLPEDGDAFSEVQGYDYEEPDDPAAFNASPPPEPATTGSQEVASREDDAEVLVENAGVGVAEQGAHGIASSGVPLLQHHHQEEQVSAVLDWPSGGSAPVDEFNTPGYVAMAFPTLFPTGAADLSLDRQYRVTPRQYFKHLLEYKDGRFANDPRFRFFAFNTVTRHEALRAGSLFVRRNEALQGRTVGELREMVAARPALTREIMFYGAKLHGTRQYWGARLSELLDMVNELGLPTLFVTLSAADLHWPDLFRLILEQQHVPLSDEERVSLDELTEEQRRNFIADQPFVPSMFFIKRAEYFLLKIFKLMYPLKDFWWRFEWQFRGSPHVHALLYLEGAPDVTRLKEMTPEEFADVVAYFDRIVSAWNCGLGLPNSAVHPCRKRTSDVAPEDRERHLGEILNRVQRHTRCSEGYCLRRKRPGQPLECRFKFPFPLSDETQIVFDDKGEPQFVPRRNDPLLNGHIIPAILAWIGNMDGKPILSKQAFANYLAKYAAKGEKKSMGMQELFQDAMKDLRDDESARKAIQRRCVQSISERDYSSQEILHLATSQKLWHCSRQPTGDADSQDEVDDPDDGPLAEEGGEQGETGGESNSDQGAPRGSVLERYPKRPRLLEEVTLWSFARDYRYNRATKR</sequence>
<evidence type="ECO:0000313" key="5">
    <source>
        <dbReference type="RefSeq" id="XP_052129637.1"/>
    </source>
</evidence>
<feature type="region of interest" description="Disordered" evidence="1">
    <location>
        <begin position="116"/>
        <end position="150"/>
    </location>
</feature>
<name>A0A9C6X5Q9_FRAOC</name>
<evidence type="ECO:0000259" key="2">
    <source>
        <dbReference type="Pfam" id="PF14214"/>
    </source>
</evidence>
<dbReference type="KEGG" id="foc:113207158"/>
<feature type="region of interest" description="Disordered" evidence="1">
    <location>
        <begin position="655"/>
        <end position="707"/>
    </location>
</feature>
<evidence type="ECO:0000313" key="4">
    <source>
        <dbReference type="Proteomes" id="UP000504606"/>
    </source>
</evidence>
<dbReference type="RefSeq" id="XP_052129637.1">
    <property type="nucleotide sequence ID" value="XM_052273677.1"/>
</dbReference>